<evidence type="ECO:0000313" key="8">
    <source>
        <dbReference type="EMBL" id="KAK7453312.1"/>
    </source>
</evidence>
<evidence type="ECO:0000313" key="9">
    <source>
        <dbReference type="Proteomes" id="UP001498398"/>
    </source>
</evidence>
<evidence type="ECO:0008006" key="10">
    <source>
        <dbReference type="Google" id="ProtNLM"/>
    </source>
</evidence>
<name>A0ABR1J7H2_9AGAR</name>
<dbReference type="PANTHER" id="PTHR46300">
    <property type="entry name" value="P450, PUTATIVE (EUROFUNG)-RELATED-RELATED"/>
    <property type="match status" value="1"/>
</dbReference>
<keyword evidence="3" id="KW-0349">Heme</keyword>
<sequence length="119" mass="13063">MSISLYLLSIPVLIIIYKLTSLSYAQISRLPLPPGPKGFPFLGNVADSFAIEKSRNPSQHQWAHYLDLSKKYNSDVIHINILGEHVVVLNSVKATNEVLEKRAGLSSDRPCGPGTLHVG</sequence>
<evidence type="ECO:0000256" key="1">
    <source>
        <dbReference type="ARBA" id="ARBA00001971"/>
    </source>
</evidence>
<evidence type="ECO:0000256" key="3">
    <source>
        <dbReference type="ARBA" id="ARBA00022617"/>
    </source>
</evidence>
<proteinExistence type="inferred from homology"/>
<evidence type="ECO:0000256" key="6">
    <source>
        <dbReference type="ARBA" id="ARBA00023004"/>
    </source>
</evidence>
<comment type="similarity">
    <text evidence="2">Belongs to the cytochrome P450 family.</text>
</comment>
<dbReference type="InterPro" id="IPR036396">
    <property type="entry name" value="Cyt_P450_sf"/>
</dbReference>
<dbReference type="Proteomes" id="UP001498398">
    <property type="component" value="Unassembled WGS sequence"/>
</dbReference>
<comment type="cofactor">
    <cofactor evidence="1">
        <name>heme</name>
        <dbReference type="ChEBI" id="CHEBI:30413"/>
    </cofactor>
</comment>
<comment type="caution">
    <text evidence="8">The sequence shown here is derived from an EMBL/GenBank/DDBJ whole genome shotgun (WGS) entry which is preliminary data.</text>
</comment>
<dbReference type="Gene3D" id="1.10.630.10">
    <property type="entry name" value="Cytochrome P450"/>
    <property type="match status" value="1"/>
</dbReference>
<keyword evidence="6" id="KW-0408">Iron</keyword>
<dbReference type="SUPFAM" id="SSF48264">
    <property type="entry name" value="Cytochrome P450"/>
    <property type="match status" value="1"/>
</dbReference>
<dbReference type="EMBL" id="JBANRG010000027">
    <property type="protein sequence ID" value="KAK7453312.1"/>
    <property type="molecule type" value="Genomic_DNA"/>
</dbReference>
<keyword evidence="9" id="KW-1185">Reference proteome</keyword>
<evidence type="ECO:0000256" key="2">
    <source>
        <dbReference type="ARBA" id="ARBA00010617"/>
    </source>
</evidence>
<keyword evidence="4" id="KW-0479">Metal-binding</keyword>
<reference evidence="8 9" key="1">
    <citation type="submission" date="2024-01" db="EMBL/GenBank/DDBJ databases">
        <title>A draft genome for the cacao thread blight pathogen Marasmiellus scandens.</title>
        <authorList>
            <person name="Baruah I.K."/>
            <person name="Leung J."/>
            <person name="Bukari Y."/>
            <person name="Amoako-Attah I."/>
            <person name="Meinhardt L.W."/>
            <person name="Bailey B.A."/>
            <person name="Cohen S.P."/>
        </authorList>
    </citation>
    <scope>NUCLEOTIDE SEQUENCE [LARGE SCALE GENOMIC DNA]</scope>
    <source>
        <strain evidence="8 9">GH-19</strain>
    </source>
</reference>
<gene>
    <name evidence="8" type="ORF">VKT23_011988</name>
</gene>
<evidence type="ECO:0000256" key="4">
    <source>
        <dbReference type="ARBA" id="ARBA00022723"/>
    </source>
</evidence>
<accession>A0ABR1J7H2</accession>
<keyword evidence="5" id="KW-0560">Oxidoreductase</keyword>
<evidence type="ECO:0000256" key="5">
    <source>
        <dbReference type="ARBA" id="ARBA00023002"/>
    </source>
</evidence>
<protein>
    <recommendedName>
        <fullName evidence="10">Cytochrome P450</fullName>
    </recommendedName>
</protein>
<dbReference type="InterPro" id="IPR050364">
    <property type="entry name" value="Cytochrome_P450_fung"/>
</dbReference>
<organism evidence="8 9">
    <name type="scientific">Marasmiellus scandens</name>
    <dbReference type="NCBI Taxonomy" id="2682957"/>
    <lineage>
        <taxon>Eukaryota</taxon>
        <taxon>Fungi</taxon>
        <taxon>Dikarya</taxon>
        <taxon>Basidiomycota</taxon>
        <taxon>Agaricomycotina</taxon>
        <taxon>Agaricomycetes</taxon>
        <taxon>Agaricomycetidae</taxon>
        <taxon>Agaricales</taxon>
        <taxon>Marasmiineae</taxon>
        <taxon>Omphalotaceae</taxon>
        <taxon>Marasmiellus</taxon>
    </lineage>
</organism>
<evidence type="ECO:0000256" key="7">
    <source>
        <dbReference type="ARBA" id="ARBA00023033"/>
    </source>
</evidence>
<dbReference type="PANTHER" id="PTHR46300:SF7">
    <property type="entry name" value="P450, PUTATIVE (EUROFUNG)-RELATED"/>
    <property type="match status" value="1"/>
</dbReference>
<keyword evidence="7" id="KW-0503">Monooxygenase</keyword>